<dbReference type="PANTHER" id="PTHR45872:SF2">
    <property type="entry name" value="RHO GUANINE NUCLEOTIDE EXCHANGE FACTOR 2, ISOFORM D"/>
    <property type="match status" value="1"/>
</dbReference>
<keyword evidence="3" id="KW-1185">Reference proteome</keyword>
<evidence type="ECO:0000256" key="1">
    <source>
        <dbReference type="SAM" id="MobiDB-lite"/>
    </source>
</evidence>
<proteinExistence type="predicted"/>
<reference evidence="2 3" key="1">
    <citation type="submission" date="2023-03" db="EMBL/GenBank/DDBJ databases">
        <title>Genome insight into feeding habits of ladybird beetles.</title>
        <authorList>
            <person name="Li H.-S."/>
            <person name="Huang Y.-H."/>
            <person name="Pang H."/>
        </authorList>
    </citation>
    <scope>NUCLEOTIDE SEQUENCE [LARGE SCALE GENOMIC DNA]</scope>
    <source>
        <strain evidence="2">SYSU_2023b</strain>
        <tissue evidence="2">Whole body</tissue>
    </source>
</reference>
<dbReference type="EMBL" id="JARQZJ010000128">
    <property type="protein sequence ID" value="KAK9891321.1"/>
    <property type="molecule type" value="Genomic_DNA"/>
</dbReference>
<organism evidence="2 3">
    <name type="scientific">Henosepilachna vigintioctopunctata</name>
    <dbReference type="NCBI Taxonomy" id="420089"/>
    <lineage>
        <taxon>Eukaryota</taxon>
        <taxon>Metazoa</taxon>
        <taxon>Ecdysozoa</taxon>
        <taxon>Arthropoda</taxon>
        <taxon>Hexapoda</taxon>
        <taxon>Insecta</taxon>
        <taxon>Pterygota</taxon>
        <taxon>Neoptera</taxon>
        <taxon>Endopterygota</taxon>
        <taxon>Coleoptera</taxon>
        <taxon>Polyphaga</taxon>
        <taxon>Cucujiformia</taxon>
        <taxon>Coccinelloidea</taxon>
        <taxon>Coccinellidae</taxon>
        <taxon>Epilachninae</taxon>
        <taxon>Epilachnini</taxon>
        <taxon>Henosepilachna</taxon>
    </lineage>
</organism>
<feature type="compositionally biased region" description="Polar residues" evidence="1">
    <location>
        <begin position="48"/>
        <end position="58"/>
    </location>
</feature>
<protein>
    <submittedName>
        <fullName evidence="2">Uncharacterized protein</fullName>
    </submittedName>
</protein>
<comment type="caution">
    <text evidence="2">The sequence shown here is derived from an EMBL/GenBank/DDBJ whole genome shotgun (WGS) entry which is preliminary data.</text>
</comment>
<dbReference type="AlphaFoldDB" id="A0AAW1VDV6"/>
<gene>
    <name evidence="2" type="ORF">WA026_014563</name>
</gene>
<dbReference type="PANTHER" id="PTHR45872">
    <property type="entry name" value="RHO GUANINE NUCLEOTIDE EXCHANGE FACTOR 2, ISOFORM D"/>
    <property type="match status" value="1"/>
</dbReference>
<evidence type="ECO:0000313" key="2">
    <source>
        <dbReference type="EMBL" id="KAK9891321.1"/>
    </source>
</evidence>
<evidence type="ECO:0000313" key="3">
    <source>
        <dbReference type="Proteomes" id="UP001431783"/>
    </source>
</evidence>
<feature type="region of interest" description="Disordered" evidence="1">
    <location>
        <begin position="26"/>
        <end position="58"/>
    </location>
</feature>
<dbReference type="GO" id="GO:0005085">
    <property type="term" value="F:guanyl-nucleotide exchange factor activity"/>
    <property type="evidence" value="ECO:0007669"/>
    <property type="project" value="TreeGrafter"/>
</dbReference>
<accession>A0AAW1VDV6</accession>
<name>A0AAW1VDV6_9CUCU</name>
<dbReference type="GO" id="GO:0007186">
    <property type="term" value="P:G protein-coupled receptor signaling pathway"/>
    <property type="evidence" value="ECO:0007669"/>
    <property type="project" value="TreeGrafter"/>
</dbReference>
<feature type="compositionally biased region" description="Polar residues" evidence="1">
    <location>
        <begin position="26"/>
        <end position="38"/>
    </location>
</feature>
<dbReference type="GO" id="GO:0001664">
    <property type="term" value="F:G protein-coupled receptor binding"/>
    <property type="evidence" value="ECO:0007669"/>
    <property type="project" value="TreeGrafter"/>
</dbReference>
<sequence>MFFGMFGFETGVVWQKPSSQVVLTVQQRTSRTSMSSPSGAHGRPLTAHASTTITNPQPVDNEKQYQLQLAKEQHLQLMIEKEQRYIDLLRSQLATSPDEKKFLELTKTEKNLHTLQAMLHRNQTELPHCDSNPSPYPLKRLFRPTATLSPHRCRRGPPGCLATTPLTNVVTLTRSPFNRIISETSGR</sequence>
<dbReference type="Proteomes" id="UP001431783">
    <property type="component" value="Unassembled WGS sequence"/>
</dbReference>
<dbReference type="GO" id="GO:0005737">
    <property type="term" value="C:cytoplasm"/>
    <property type="evidence" value="ECO:0007669"/>
    <property type="project" value="TreeGrafter"/>
</dbReference>